<dbReference type="EMBL" id="CP000384">
    <property type="protein sequence ID" value="ABG11236.1"/>
    <property type="molecule type" value="Genomic_DNA"/>
</dbReference>
<evidence type="ECO:0008006" key="2">
    <source>
        <dbReference type="Google" id="ProtNLM"/>
    </source>
</evidence>
<accession>A0A5Q5BS25</accession>
<organism evidence="1">
    <name type="scientific">Mycobacterium sp. (strain MCS)</name>
    <dbReference type="NCBI Taxonomy" id="164756"/>
    <lineage>
        <taxon>Bacteria</taxon>
        <taxon>Bacillati</taxon>
        <taxon>Actinomycetota</taxon>
        <taxon>Actinomycetes</taxon>
        <taxon>Mycobacteriales</taxon>
        <taxon>Mycobacteriaceae</taxon>
        <taxon>Mycobacterium</taxon>
    </lineage>
</organism>
<protein>
    <recommendedName>
        <fullName evidence="2">SRPBCC family protein</fullName>
    </recommendedName>
</protein>
<dbReference type="InterPro" id="IPR023393">
    <property type="entry name" value="START-like_dom_sf"/>
</dbReference>
<gene>
    <name evidence="1" type="ordered locus">Mmcs_5132</name>
</gene>
<name>A0A5Q5BS25_MYCSS</name>
<dbReference type="AlphaFoldDB" id="A0A5Q5BS25"/>
<dbReference type="CDD" id="cd07821">
    <property type="entry name" value="PYR_PYL_RCAR_like"/>
    <property type="match status" value="1"/>
</dbReference>
<reference evidence="1" key="1">
    <citation type="submission" date="2006-06" db="EMBL/GenBank/DDBJ databases">
        <title>Complete sequence of chromosome of Mycobacterium sp. MCS.</title>
        <authorList>
            <consortium name="US DOE Joint Genome Institute"/>
            <person name="Copeland A."/>
            <person name="Lucas S."/>
            <person name="Lapidus A."/>
            <person name="Barry K."/>
            <person name="Detter J.C."/>
            <person name="Glavina del Rio T."/>
            <person name="Hammon N."/>
            <person name="Israni S."/>
            <person name="Dalin E."/>
            <person name="Tice H."/>
            <person name="Pitluck S."/>
            <person name="Martinez M."/>
            <person name="Schmutz J."/>
            <person name="Larimer F."/>
            <person name="Land M."/>
            <person name="Hauser L."/>
            <person name="Kyrpides N."/>
            <person name="Kim E."/>
            <person name="Miller C.D."/>
            <person name="Hughes J.E."/>
            <person name="Anderson A.J."/>
            <person name="Sims R.C."/>
            <person name="Richardson P."/>
        </authorList>
    </citation>
    <scope>NUCLEOTIDE SEQUENCE [LARGE SCALE GENOMIC DNA]</scope>
    <source>
        <strain evidence="1">MCS</strain>
    </source>
</reference>
<dbReference type="Pfam" id="PF10604">
    <property type="entry name" value="Polyketide_cyc2"/>
    <property type="match status" value="1"/>
</dbReference>
<dbReference type="KEGG" id="mmc:Mmcs_5132"/>
<sequence>MVTIHVERTIGAPPERVFSWLADPASLTAAPLVLRAAWTRESPGPGVGALRQVIAAGMWFREEITAYDPPHSYSYRIVRSVPAFDHEGGTITFTPSGDGTHVSWTSTYSHPAYGGGKAMEALSARLLPWNFKAILARCARVLES</sequence>
<dbReference type="InterPro" id="IPR019587">
    <property type="entry name" value="Polyketide_cyclase/dehydratase"/>
</dbReference>
<dbReference type="SUPFAM" id="SSF55961">
    <property type="entry name" value="Bet v1-like"/>
    <property type="match status" value="1"/>
</dbReference>
<proteinExistence type="predicted"/>
<evidence type="ECO:0000313" key="1">
    <source>
        <dbReference type="EMBL" id="ABG11236.1"/>
    </source>
</evidence>
<dbReference type="Gene3D" id="3.30.530.20">
    <property type="match status" value="1"/>
</dbReference>